<gene>
    <name evidence="1" type="ORF">M992_0578</name>
</gene>
<accession>A0A0N0IBX1</accession>
<sequence length="230" mass="26524">MNILKTTGNGFTIYQKESDIDYLKIVHDYKCGQIIGQPLNSGNPQRSVAKIVVDGITYVIKCEKERDTRLEKRISRFFSGPYYSQLLYRVTRAQHLGCDITNDIYLVAEKVKYREALETWILAEYVEGTTLSELKHINQYYDEIKGVINKLHSYDLASNDIHAANFILTENGIKIIDLSDSGNLALCQANDAIALQRFYGINLESNSWAFQLVKLRNAMRQFLRRTKRKK</sequence>
<reference evidence="1 2" key="1">
    <citation type="submission" date="2015-07" db="EMBL/GenBank/DDBJ databases">
        <title>ATOL: Assembling a taxonomically balanced genome-scale reconstruction of the evolutionary history of the Enterobacteriaceae.</title>
        <authorList>
            <person name="Plunkett G.III."/>
            <person name="Neeno-Eckwall E.C."/>
            <person name="Glasner J.D."/>
            <person name="Perna N.T."/>
        </authorList>
    </citation>
    <scope>NUCLEOTIDE SEQUENCE [LARGE SCALE GENOMIC DNA]</scope>
    <source>
        <strain evidence="1 2">ATCC 35017</strain>
    </source>
</reference>
<keyword evidence="1" id="KW-0808">Transferase</keyword>
<organism evidence="1 2">
    <name type="scientific">Moellerella wisconsensis ATCC 35017</name>
    <dbReference type="NCBI Taxonomy" id="1354267"/>
    <lineage>
        <taxon>Bacteria</taxon>
        <taxon>Pseudomonadati</taxon>
        <taxon>Pseudomonadota</taxon>
        <taxon>Gammaproteobacteria</taxon>
        <taxon>Enterobacterales</taxon>
        <taxon>Morganellaceae</taxon>
        <taxon>Moellerella</taxon>
    </lineage>
</organism>
<protein>
    <submittedName>
        <fullName evidence="1">RfaY family lipopolysaccharide core biosynthesis protein</fullName>
        <ecNumber evidence="1">2.7.-.-</ecNumber>
    </submittedName>
</protein>
<dbReference type="InterPro" id="IPR009330">
    <property type="entry name" value="LipoPS_heptP_kinase"/>
</dbReference>
<name>A0A0N0IBX1_9GAMM</name>
<dbReference type="SUPFAM" id="SSF56112">
    <property type="entry name" value="Protein kinase-like (PK-like)"/>
    <property type="match status" value="1"/>
</dbReference>
<dbReference type="Pfam" id="PF06176">
    <property type="entry name" value="WaaY"/>
    <property type="match status" value="1"/>
</dbReference>
<dbReference type="Proteomes" id="UP000053226">
    <property type="component" value="Unassembled WGS sequence"/>
</dbReference>
<dbReference type="EC" id="2.7.-.-" evidence="1"/>
<dbReference type="InterPro" id="IPR011009">
    <property type="entry name" value="Kinase-like_dom_sf"/>
</dbReference>
<evidence type="ECO:0000313" key="1">
    <source>
        <dbReference type="EMBL" id="KPD03981.1"/>
    </source>
</evidence>
<dbReference type="RefSeq" id="WP_072165912.1">
    <property type="nucleotide sequence ID" value="NZ_CAWMUS010000006.1"/>
</dbReference>
<evidence type="ECO:0000313" key="2">
    <source>
        <dbReference type="Proteomes" id="UP000053226"/>
    </source>
</evidence>
<comment type="caution">
    <text evidence="1">The sequence shown here is derived from an EMBL/GenBank/DDBJ whole genome shotgun (WGS) entry which is preliminary data.</text>
</comment>
<keyword evidence="2" id="KW-1185">Reference proteome</keyword>
<dbReference type="AlphaFoldDB" id="A0A0N0IBX1"/>
<dbReference type="EMBL" id="LGAA01000006">
    <property type="protein sequence ID" value="KPD03981.1"/>
    <property type="molecule type" value="Genomic_DNA"/>
</dbReference>
<dbReference type="GO" id="GO:0016740">
    <property type="term" value="F:transferase activity"/>
    <property type="evidence" value="ECO:0007669"/>
    <property type="project" value="UniProtKB-KW"/>
</dbReference>
<proteinExistence type="predicted"/>